<dbReference type="Proteomes" id="UP000020681">
    <property type="component" value="Unassembled WGS sequence"/>
</dbReference>
<dbReference type="Gene3D" id="1.20.1260.20">
    <property type="entry name" value="PPE superfamily"/>
    <property type="match status" value="1"/>
</dbReference>
<dbReference type="Pfam" id="PF00823">
    <property type="entry name" value="PPE"/>
    <property type="match status" value="1"/>
</dbReference>
<dbReference type="PANTHER" id="PTHR46766">
    <property type="entry name" value="GLUTAMINE-RICH PROTEIN 2"/>
    <property type="match status" value="1"/>
</dbReference>
<comment type="caution">
    <text evidence="3">The sequence shown here is derived from an EMBL/GenBank/DDBJ whole genome shotgun (WGS) entry which is preliminary data.</text>
</comment>
<sequence>MFTGAGSAPMLQAAAAWEGLAGELGSAADSFASVTSGLVGQAWQGPASAAMAAAVAPYTSWLSAAAAQAVGAAGAVKMVASAFEAARAATVLPAAVVANRNALVQMVMSNIFGQNAPAIAAAEAAYEEMWAQDVAAMFGYHSGASVVAAALSPWEQLLQNAPALSPLAAIGNLGAGNLGFGNTGIANLGSPGFRQHQ</sequence>
<evidence type="ECO:0000259" key="2">
    <source>
        <dbReference type="Pfam" id="PF00823"/>
    </source>
</evidence>
<gene>
    <name evidence="3" type="ORF">I551_7125</name>
</gene>
<protein>
    <submittedName>
        <fullName evidence="3">PPE family protein</fullName>
    </submittedName>
</protein>
<reference evidence="3 4" key="1">
    <citation type="submission" date="2014-01" db="EMBL/GenBank/DDBJ databases">
        <authorList>
            <person name="Dobos K."/>
            <person name="Lenaerts A."/>
            <person name="Ordway D."/>
            <person name="DeGroote M.A."/>
            <person name="Parker T."/>
            <person name="Sizemore C."/>
            <person name="Tallon L.J."/>
            <person name="Sadzewicz L.K."/>
            <person name="Sengamalay N."/>
            <person name="Fraser C.M."/>
            <person name="Hine E."/>
            <person name="Shefchek K.A."/>
            <person name="Das S.P."/>
            <person name="Tettelin H."/>
        </authorList>
    </citation>
    <scope>NUCLEOTIDE SEQUENCE [LARGE SCALE GENOMIC DNA]</scope>
    <source>
        <strain evidence="3 4">Harvey</strain>
    </source>
</reference>
<comment type="similarity">
    <text evidence="1">Belongs to the mycobacterial PPE family.</text>
</comment>
<dbReference type="InterPro" id="IPR000030">
    <property type="entry name" value="PPE_dom"/>
</dbReference>
<evidence type="ECO:0000313" key="3">
    <source>
        <dbReference type="EMBL" id="EUA86382.1"/>
    </source>
</evidence>
<evidence type="ECO:0000313" key="4">
    <source>
        <dbReference type="Proteomes" id="UP000020681"/>
    </source>
</evidence>
<dbReference type="EMBL" id="JAOL01000175">
    <property type="protein sequence ID" value="EUA86382.1"/>
    <property type="molecule type" value="Genomic_DNA"/>
</dbReference>
<dbReference type="SUPFAM" id="SSF140459">
    <property type="entry name" value="PE/PPE dimer-like"/>
    <property type="match status" value="1"/>
</dbReference>
<accession>A0ABN0QP21</accession>
<evidence type="ECO:0000256" key="1">
    <source>
        <dbReference type="ARBA" id="ARBA00010652"/>
    </source>
</evidence>
<feature type="domain" description="PPE" evidence="2">
    <location>
        <begin position="1"/>
        <end position="151"/>
    </location>
</feature>
<dbReference type="InterPro" id="IPR038332">
    <property type="entry name" value="PPE_sf"/>
</dbReference>
<dbReference type="PANTHER" id="PTHR46766:SF1">
    <property type="entry name" value="GLUTAMINE-RICH PROTEIN 2"/>
    <property type="match status" value="1"/>
</dbReference>
<name>A0ABN0QP21_MYCUL</name>
<keyword evidence="4" id="KW-1185">Reference proteome</keyword>
<proteinExistence type="inferred from homology"/>
<organism evidence="3 4">
    <name type="scientific">Mycobacterium ulcerans str. Harvey</name>
    <dbReference type="NCBI Taxonomy" id="1299332"/>
    <lineage>
        <taxon>Bacteria</taxon>
        <taxon>Bacillati</taxon>
        <taxon>Actinomycetota</taxon>
        <taxon>Actinomycetes</taxon>
        <taxon>Mycobacteriales</taxon>
        <taxon>Mycobacteriaceae</taxon>
        <taxon>Mycobacterium</taxon>
        <taxon>Mycobacterium ulcerans group</taxon>
    </lineage>
</organism>